<dbReference type="Gene3D" id="3.10.20.90">
    <property type="entry name" value="Phosphatidylinositol 3-kinase Catalytic Subunit, Chain A, domain 1"/>
    <property type="match status" value="1"/>
</dbReference>
<dbReference type="SUPFAM" id="SSF54236">
    <property type="entry name" value="Ubiquitin-like"/>
    <property type="match status" value="2"/>
</dbReference>
<dbReference type="EMBL" id="CAJOBC010055078">
    <property type="protein sequence ID" value="CAF4190417.1"/>
    <property type="molecule type" value="Genomic_DNA"/>
</dbReference>
<sequence length="198" mass="23553">LYDYNIYIEYIDEKYKVHVRKSNTIDYLFIIMKNLYFDPDIFVFLNLIINGDYNKALEDYGISSKSKVFTMKLETIHIDLMNCSRIEASHLLLYLKIQTSTVEILPLEYCSEDTIEIVKEKIKKIFHIPLRQQRLEFHVIDLIVIVMVYITTSINDILSIEIRLNAKLKHIKAFIQKECILYEQPKLFYNGKLLDNDN</sequence>
<evidence type="ECO:0000313" key="4">
    <source>
        <dbReference type="Proteomes" id="UP000663829"/>
    </source>
</evidence>
<dbReference type="InterPro" id="IPR029071">
    <property type="entry name" value="Ubiquitin-like_domsf"/>
</dbReference>
<dbReference type="Proteomes" id="UP000663829">
    <property type="component" value="Unassembled WGS sequence"/>
</dbReference>
<accession>A0A815G5H7</accession>
<proteinExistence type="predicted"/>
<dbReference type="CDD" id="cd17039">
    <property type="entry name" value="Ubl_ubiquitin_like"/>
    <property type="match status" value="2"/>
</dbReference>
<evidence type="ECO:0000259" key="1">
    <source>
        <dbReference type="PROSITE" id="PS50053"/>
    </source>
</evidence>
<feature type="non-terminal residue" evidence="2">
    <location>
        <position position="1"/>
    </location>
</feature>
<dbReference type="EMBL" id="CAJNOQ010014074">
    <property type="protein sequence ID" value="CAF1334271.1"/>
    <property type="molecule type" value="Genomic_DNA"/>
</dbReference>
<evidence type="ECO:0000313" key="2">
    <source>
        <dbReference type="EMBL" id="CAF1334271.1"/>
    </source>
</evidence>
<feature type="domain" description="Ubiquitin-like" evidence="1">
    <location>
        <begin position="146"/>
        <end position="198"/>
    </location>
</feature>
<dbReference type="AlphaFoldDB" id="A0A815G5H7"/>
<name>A0A815G5H7_9BILA</name>
<evidence type="ECO:0000313" key="3">
    <source>
        <dbReference type="EMBL" id="CAF4190417.1"/>
    </source>
</evidence>
<protein>
    <recommendedName>
        <fullName evidence="1">Ubiquitin-like domain-containing protein</fullName>
    </recommendedName>
</protein>
<reference evidence="2" key="1">
    <citation type="submission" date="2021-02" db="EMBL/GenBank/DDBJ databases">
        <authorList>
            <person name="Nowell W R."/>
        </authorList>
    </citation>
    <scope>NUCLEOTIDE SEQUENCE</scope>
</reference>
<dbReference type="Proteomes" id="UP000681722">
    <property type="component" value="Unassembled WGS sequence"/>
</dbReference>
<keyword evidence="4" id="KW-1185">Reference proteome</keyword>
<comment type="caution">
    <text evidence="2">The sequence shown here is derived from an EMBL/GenBank/DDBJ whole genome shotgun (WGS) entry which is preliminary data.</text>
</comment>
<dbReference type="InterPro" id="IPR000626">
    <property type="entry name" value="Ubiquitin-like_dom"/>
</dbReference>
<gene>
    <name evidence="2" type="ORF">GPM918_LOCUS30110</name>
    <name evidence="3" type="ORF">SRO942_LOCUS30713</name>
</gene>
<dbReference type="PROSITE" id="PS50053">
    <property type="entry name" value="UBIQUITIN_2"/>
    <property type="match status" value="1"/>
</dbReference>
<organism evidence="2 4">
    <name type="scientific">Didymodactylos carnosus</name>
    <dbReference type="NCBI Taxonomy" id="1234261"/>
    <lineage>
        <taxon>Eukaryota</taxon>
        <taxon>Metazoa</taxon>
        <taxon>Spiralia</taxon>
        <taxon>Gnathifera</taxon>
        <taxon>Rotifera</taxon>
        <taxon>Eurotatoria</taxon>
        <taxon>Bdelloidea</taxon>
        <taxon>Philodinida</taxon>
        <taxon>Philodinidae</taxon>
        <taxon>Didymodactylos</taxon>
    </lineage>
</organism>